<evidence type="ECO:0000313" key="1">
    <source>
        <dbReference type="EMBL" id="MCI3271935.1"/>
    </source>
</evidence>
<comment type="caution">
    <text evidence="1">The sequence shown here is derived from an EMBL/GenBank/DDBJ whole genome shotgun (WGS) entry which is preliminary data.</text>
</comment>
<dbReference type="EMBL" id="JALDAY010000003">
    <property type="protein sequence ID" value="MCI3271935.1"/>
    <property type="molecule type" value="Genomic_DNA"/>
</dbReference>
<reference evidence="1" key="1">
    <citation type="submission" date="2022-03" db="EMBL/GenBank/DDBJ databases">
        <title>Streptomyces 7R015 and 7R016 isolated from Barleria lupulina in Thailand.</title>
        <authorList>
            <person name="Kanchanasin P."/>
            <person name="Phongsopitanun W."/>
            <person name="Tanasupawat S."/>
        </authorList>
    </citation>
    <scope>NUCLEOTIDE SEQUENCE</scope>
    <source>
        <strain evidence="1">7R015</strain>
    </source>
</reference>
<sequence>MIGSLLPGVPALRPVWFHAHGQGSGRVLQAGPARRWITRYVVVAPSMRASYASP</sequence>
<gene>
    <name evidence="1" type="ORF">MQP27_12515</name>
</gene>
<name>A0ABS9Y3Z5_9ACTN</name>
<accession>A0ABS9Y3Z5</accession>
<proteinExistence type="predicted"/>
<evidence type="ECO:0000313" key="2">
    <source>
        <dbReference type="Proteomes" id="UP001165269"/>
    </source>
</evidence>
<keyword evidence="2" id="KW-1185">Reference proteome</keyword>
<dbReference type="RefSeq" id="WP_242764963.1">
    <property type="nucleotide sequence ID" value="NZ_JALDAY010000003.1"/>
</dbReference>
<organism evidence="1 2">
    <name type="scientific">Streptomyces cylindrosporus</name>
    <dbReference type="NCBI Taxonomy" id="2927583"/>
    <lineage>
        <taxon>Bacteria</taxon>
        <taxon>Bacillati</taxon>
        <taxon>Actinomycetota</taxon>
        <taxon>Actinomycetes</taxon>
        <taxon>Kitasatosporales</taxon>
        <taxon>Streptomycetaceae</taxon>
        <taxon>Streptomyces</taxon>
    </lineage>
</organism>
<dbReference type="Proteomes" id="UP001165269">
    <property type="component" value="Unassembled WGS sequence"/>
</dbReference>
<protein>
    <submittedName>
        <fullName evidence="1">Uncharacterized protein</fullName>
    </submittedName>
</protein>